<evidence type="ECO:0000313" key="1">
    <source>
        <dbReference type="EMBL" id="AHC16340.1"/>
    </source>
</evidence>
<accession>V5WL14</accession>
<dbReference type="STRING" id="1307761.L21SP2_2994"/>
<reference evidence="1 2" key="1">
    <citation type="journal article" date="2015" name="Stand. Genomic Sci.">
        <title>Complete genome sequence and description of Salinispira pacifica gen. nov., sp. nov., a novel spirochaete isolated form a hypersaline microbial mat.</title>
        <authorList>
            <person name="Ben Hania W."/>
            <person name="Joseph M."/>
            <person name="Schumann P."/>
            <person name="Bunk B."/>
            <person name="Fiebig A."/>
            <person name="Sproer C."/>
            <person name="Klenk H.P."/>
            <person name="Fardeau M.L."/>
            <person name="Spring S."/>
        </authorList>
    </citation>
    <scope>NUCLEOTIDE SEQUENCE [LARGE SCALE GENOMIC DNA]</scope>
    <source>
        <strain evidence="1 2">L21-RPul-D2</strain>
    </source>
</reference>
<proteinExistence type="predicted"/>
<dbReference type="AlphaFoldDB" id="V5WL14"/>
<dbReference type="KEGG" id="slr:L21SP2_2994"/>
<organism evidence="1 2">
    <name type="scientific">Salinispira pacifica</name>
    <dbReference type="NCBI Taxonomy" id="1307761"/>
    <lineage>
        <taxon>Bacteria</taxon>
        <taxon>Pseudomonadati</taxon>
        <taxon>Spirochaetota</taxon>
        <taxon>Spirochaetia</taxon>
        <taxon>Spirochaetales</taxon>
        <taxon>Spirochaetaceae</taxon>
        <taxon>Salinispira</taxon>
    </lineage>
</organism>
<sequence>MKYPGRILIVVVLPFVFSLTSCDMILGLFGSQEERVVGRILNDDQLDILDELGMTFNSGENPPDIEGYYRGTDLDAIGDTTEQFPQNLDYIFRFYGQTDNELLIDYENLYQTDSASGEGAYIFGENNQFSVYIEQEGTASGIDYTSAYVYSGTYTSSGIEDFQFAFILTEKDADPSGVLIGENEARVYEESDGLAETVSGFYSIQAPAADVQRNLMQR</sequence>
<dbReference type="RefSeq" id="WP_024269237.1">
    <property type="nucleotide sequence ID" value="NC_023035.1"/>
</dbReference>
<name>V5WL14_9SPIO</name>
<evidence type="ECO:0000313" key="2">
    <source>
        <dbReference type="Proteomes" id="UP000018680"/>
    </source>
</evidence>
<keyword evidence="2" id="KW-1185">Reference proteome</keyword>
<protein>
    <recommendedName>
        <fullName evidence="3">Lipoprotein</fullName>
    </recommendedName>
</protein>
<dbReference type="OrthoDB" id="673254at2"/>
<dbReference type="HOGENOM" id="CLU_1266144_0_0_12"/>
<dbReference type="EMBL" id="CP006939">
    <property type="protein sequence ID" value="AHC16340.1"/>
    <property type="molecule type" value="Genomic_DNA"/>
</dbReference>
<dbReference type="Proteomes" id="UP000018680">
    <property type="component" value="Chromosome"/>
</dbReference>
<gene>
    <name evidence="1" type="ORF">L21SP2_2994</name>
</gene>
<evidence type="ECO:0008006" key="3">
    <source>
        <dbReference type="Google" id="ProtNLM"/>
    </source>
</evidence>
<dbReference type="PROSITE" id="PS51257">
    <property type="entry name" value="PROKAR_LIPOPROTEIN"/>
    <property type="match status" value="1"/>
</dbReference>